<feature type="transmembrane region" description="Helical" evidence="8">
    <location>
        <begin position="127"/>
        <end position="144"/>
    </location>
</feature>
<dbReference type="PANTHER" id="PTHR33908:SF11">
    <property type="entry name" value="MEMBRANE PROTEIN"/>
    <property type="match status" value="1"/>
</dbReference>
<feature type="transmembrane region" description="Helical" evidence="8">
    <location>
        <begin position="150"/>
        <end position="171"/>
    </location>
</feature>
<feature type="transmembrane region" description="Helical" evidence="8">
    <location>
        <begin position="21"/>
        <end position="38"/>
    </location>
</feature>
<evidence type="ECO:0000256" key="8">
    <source>
        <dbReference type="SAM" id="Phobius"/>
    </source>
</evidence>
<keyword evidence="5 8" id="KW-0812">Transmembrane</keyword>
<feature type="transmembrane region" description="Helical" evidence="8">
    <location>
        <begin position="204"/>
        <end position="220"/>
    </location>
</feature>
<evidence type="ECO:0000256" key="6">
    <source>
        <dbReference type="ARBA" id="ARBA00022989"/>
    </source>
</evidence>
<proteinExistence type="predicted"/>
<evidence type="ECO:0000256" key="3">
    <source>
        <dbReference type="ARBA" id="ARBA00022676"/>
    </source>
</evidence>
<feature type="transmembrane region" description="Helical" evidence="8">
    <location>
        <begin position="306"/>
        <end position="324"/>
    </location>
</feature>
<organism evidence="9">
    <name type="scientific">hydrothermal vent metagenome</name>
    <dbReference type="NCBI Taxonomy" id="652676"/>
    <lineage>
        <taxon>unclassified sequences</taxon>
        <taxon>metagenomes</taxon>
        <taxon>ecological metagenomes</taxon>
    </lineage>
</organism>
<evidence type="ECO:0000256" key="1">
    <source>
        <dbReference type="ARBA" id="ARBA00004651"/>
    </source>
</evidence>
<accession>A0A3B0ZXZ5</accession>
<dbReference type="GO" id="GO:0016763">
    <property type="term" value="F:pentosyltransferase activity"/>
    <property type="evidence" value="ECO:0007669"/>
    <property type="project" value="TreeGrafter"/>
</dbReference>
<keyword evidence="7 8" id="KW-0472">Membrane</keyword>
<keyword evidence="2" id="KW-1003">Cell membrane</keyword>
<evidence type="ECO:0000256" key="5">
    <source>
        <dbReference type="ARBA" id="ARBA00022692"/>
    </source>
</evidence>
<evidence type="ECO:0000256" key="4">
    <source>
        <dbReference type="ARBA" id="ARBA00022679"/>
    </source>
</evidence>
<feature type="transmembrane region" description="Helical" evidence="8">
    <location>
        <begin position="387"/>
        <end position="405"/>
    </location>
</feature>
<dbReference type="GO" id="GO:0008610">
    <property type="term" value="P:lipid biosynthetic process"/>
    <property type="evidence" value="ECO:0007669"/>
    <property type="project" value="UniProtKB-ARBA"/>
</dbReference>
<keyword evidence="3" id="KW-0328">Glycosyltransferase</keyword>
<evidence type="ECO:0008006" key="10">
    <source>
        <dbReference type="Google" id="ProtNLM"/>
    </source>
</evidence>
<name>A0A3B0ZXZ5_9ZZZZ</name>
<reference evidence="9" key="1">
    <citation type="submission" date="2018-06" db="EMBL/GenBank/DDBJ databases">
        <authorList>
            <person name="Zhirakovskaya E."/>
        </authorList>
    </citation>
    <scope>NUCLEOTIDE SEQUENCE</scope>
</reference>
<keyword evidence="4" id="KW-0808">Transferase</keyword>
<feature type="transmembrane region" description="Helical" evidence="8">
    <location>
        <begin position="331"/>
        <end position="352"/>
    </location>
</feature>
<feature type="transmembrane region" description="Helical" evidence="8">
    <location>
        <begin position="183"/>
        <end position="198"/>
    </location>
</feature>
<dbReference type="AlphaFoldDB" id="A0A3B0ZXZ5"/>
<evidence type="ECO:0000256" key="2">
    <source>
        <dbReference type="ARBA" id="ARBA00022475"/>
    </source>
</evidence>
<dbReference type="InterPro" id="IPR050297">
    <property type="entry name" value="LipidA_mod_glycosyltrf_83"/>
</dbReference>
<evidence type="ECO:0000313" key="9">
    <source>
        <dbReference type="EMBL" id="VAW92783.1"/>
    </source>
</evidence>
<dbReference type="PANTHER" id="PTHR33908">
    <property type="entry name" value="MANNOSYLTRANSFERASE YKCB-RELATED"/>
    <property type="match status" value="1"/>
</dbReference>
<gene>
    <name evidence="9" type="ORF">MNBD_GAMMA23-352</name>
</gene>
<feature type="transmembrane region" description="Helical" evidence="8">
    <location>
        <begin position="358"/>
        <end position="375"/>
    </location>
</feature>
<sequence length="521" mass="59465">MFFKIFQLGSKQCHISTCWKPVVLVLLFILWVATLTPGHNWGGDFSQYILHAINLVEGRAYSDIGYIYNTFSFVAPPAYPPVFPLVLAPFYALFGFNLFVFKMLLAAFFIIALYVATIMTTKKLTNLYQFVFILILALNPYLWLQKDQVLSEFLFMLIVFVTLVILNQRYVKTETGYCDTKSKNWWFAALIGLFLYLSYATREIGIVFIPAILCFELFYFRKISLATGVALLTFVALIGIQSYAIKTPPSNPERAERVVKLAEEQGEQSTAMSHADLININLGHITNQAERYVRSMRNLWPDSDVQLVYLSSTIALVIFLLFAFGGYLRSVYFGPTLLDIFVAGYMAVLFLFAGFDGLRYMIPLVPVFFLYAFRLHEELLKTTYKKIMLVIAVVFLGATTVNYASSNFYVSGYNLGILNPYAKEFFSYVKESTPSDSIFIFAKPRVMALITGRQASTRPKTHRKNDILVKYMVAIRATYLVHSAVEVNGMQSSVNELVLPNDKFELTFNNGYFYVYKLLLK</sequence>
<dbReference type="GO" id="GO:0005886">
    <property type="term" value="C:plasma membrane"/>
    <property type="evidence" value="ECO:0007669"/>
    <property type="project" value="UniProtKB-SubCell"/>
</dbReference>
<feature type="transmembrane region" description="Helical" evidence="8">
    <location>
        <begin position="225"/>
        <end position="245"/>
    </location>
</feature>
<comment type="subcellular location">
    <subcellularLocation>
        <location evidence="1">Cell membrane</location>
        <topology evidence="1">Multi-pass membrane protein</topology>
    </subcellularLocation>
</comment>
<dbReference type="EMBL" id="UOFT01000028">
    <property type="protein sequence ID" value="VAW92783.1"/>
    <property type="molecule type" value="Genomic_DNA"/>
</dbReference>
<evidence type="ECO:0000256" key="7">
    <source>
        <dbReference type="ARBA" id="ARBA00023136"/>
    </source>
</evidence>
<feature type="transmembrane region" description="Helical" evidence="8">
    <location>
        <begin position="90"/>
        <end position="115"/>
    </location>
</feature>
<keyword evidence="6 8" id="KW-1133">Transmembrane helix</keyword>
<protein>
    <recommendedName>
        <fullName evidence="10">Glycosyltransferase RgtA/B/C/D-like domain-containing protein</fullName>
    </recommendedName>
</protein>